<dbReference type="InterPro" id="IPR026541">
    <property type="entry name" value="MRG_dom"/>
</dbReference>
<dbReference type="PANTHER" id="PTHR10880:SF15">
    <property type="entry name" value="MSL COMPLEX SUBUNIT 3"/>
    <property type="match status" value="1"/>
</dbReference>
<dbReference type="Gene3D" id="2.30.30.140">
    <property type="match status" value="1"/>
</dbReference>
<keyword evidence="7" id="KW-0804">Transcription</keyword>
<feature type="compositionally biased region" description="Basic residues" evidence="11">
    <location>
        <begin position="176"/>
        <end position="188"/>
    </location>
</feature>
<sequence length="517" mass="59363">MTAKEDEVQVFNKGEKVLCYEPDKSKARVLYNSKVLNVVEHKDEHGLKYYDYKIHFQGWRPSYDRAVRGSFLLKDTEENRKLQRELAEAAQLQISGGYSYKGTPTPPAGKKKRLTRGLGNVEDQEAVLDTTQGPLEPELPPTNGTGTVLAAGNRSRDNSGGRKADKSAGGEEVKMKNTRGRSTGKKAGKKDTAELERYVIQEDRVMLRISERLREYMEYDYNMVVKLGKQHAMPARMPIICILENFVKQRAVELAIGIKQDSSRARNTQSRNARMEREYDRVMSNVCMLKEVVDGLRIYFEFHVEDHLLYKEEKEYAYNYLTDDNLRNVSMMLNNSYEFINPNCDTDLISMDGTQLGASGPGPTNGYGGHIVNGLEYEKQLQRCLLYIVKSSGKNTAHAYDQRTSPYTAAYKLPMEMRGFLRETFKWRLLSAESMPEKSMVFGAPHLARLMIKVPEYLNISPISNQKLEDLLPHLDSFINYLENHKEWFDKENYVHHPSIHQEQLQRDLLESLQQTA</sequence>
<comment type="subcellular location">
    <subcellularLocation>
        <location evidence="2">Chromosome</location>
    </subcellularLocation>
    <subcellularLocation>
        <location evidence="1">Nucleus</location>
    </subcellularLocation>
</comment>
<dbReference type="GO" id="GO:0006355">
    <property type="term" value="P:regulation of DNA-templated transcription"/>
    <property type="evidence" value="ECO:0007669"/>
    <property type="project" value="InterPro"/>
</dbReference>
<accession>A0A3B0J481</accession>
<gene>
    <name evidence="14" type="ORF">DGUA_6G006739</name>
</gene>
<evidence type="ECO:0000256" key="11">
    <source>
        <dbReference type="SAM" id="MobiDB-lite"/>
    </source>
</evidence>
<keyword evidence="4" id="KW-0832">Ubl conjugation</keyword>
<organism evidence="14 15">
    <name type="scientific">Drosophila guanche</name>
    <name type="common">Fruit fly</name>
    <dbReference type="NCBI Taxonomy" id="7266"/>
    <lineage>
        <taxon>Eukaryota</taxon>
        <taxon>Metazoa</taxon>
        <taxon>Ecdysozoa</taxon>
        <taxon>Arthropoda</taxon>
        <taxon>Hexapoda</taxon>
        <taxon>Insecta</taxon>
        <taxon>Pterygota</taxon>
        <taxon>Neoptera</taxon>
        <taxon>Endopterygota</taxon>
        <taxon>Diptera</taxon>
        <taxon>Brachycera</taxon>
        <taxon>Muscomorpha</taxon>
        <taxon>Ephydroidea</taxon>
        <taxon>Drosophilidae</taxon>
        <taxon>Drosophila</taxon>
        <taxon>Sophophora</taxon>
    </lineage>
</organism>
<evidence type="ECO:0000256" key="6">
    <source>
        <dbReference type="ARBA" id="ARBA00023015"/>
    </source>
</evidence>
<proteinExistence type="predicted"/>
<evidence type="ECO:0000313" key="15">
    <source>
        <dbReference type="Proteomes" id="UP000268350"/>
    </source>
</evidence>
<evidence type="ECO:0000256" key="7">
    <source>
        <dbReference type="ARBA" id="ARBA00023163"/>
    </source>
</evidence>
<name>A0A3B0J481_DROGU</name>
<keyword evidence="10" id="KW-0175">Coiled coil</keyword>
<keyword evidence="6" id="KW-0805">Transcription regulation</keyword>
<evidence type="ECO:0000259" key="13">
    <source>
        <dbReference type="Pfam" id="PF22732"/>
    </source>
</evidence>
<evidence type="ECO:0000256" key="1">
    <source>
        <dbReference type="ARBA" id="ARBA00004123"/>
    </source>
</evidence>
<dbReference type="Proteomes" id="UP000268350">
    <property type="component" value="Unassembled WGS sequence"/>
</dbReference>
<dbReference type="InterPro" id="IPR053820">
    <property type="entry name" value="MSL3_chromo-like"/>
</dbReference>
<evidence type="ECO:0000256" key="3">
    <source>
        <dbReference type="ARBA" id="ARBA00022454"/>
    </source>
</evidence>
<protein>
    <recommendedName>
        <fullName evidence="9">Protein male-specific lethal-3</fullName>
    </recommendedName>
</protein>
<evidence type="ECO:0000256" key="9">
    <source>
        <dbReference type="ARBA" id="ARBA00069454"/>
    </source>
</evidence>
<dbReference type="Pfam" id="PF05712">
    <property type="entry name" value="MRG"/>
    <property type="match status" value="1"/>
</dbReference>
<dbReference type="InterPro" id="IPR016197">
    <property type="entry name" value="Chromo-like_dom_sf"/>
</dbReference>
<feature type="region of interest" description="Disordered" evidence="11">
    <location>
        <begin position="97"/>
        <end position="191"/>
    </location>
</feature>
<dbReference type="AlphaFoldDB" id="A0A3B0J481"/>
<evidence type="ECO:0000256" key="5">
    <source>
        <dbReference type="ARBA" id="ARBA00022853"/>
    </source>
</evidence>
<dbReference type="EMBL" id="OUUW01000002">
    <property type="protein sequence ID" value="SPP76245.1"/>
    <property type="molecule type" value="Genomic_DNA"/>
</dbReference>
<dbReference type="GO" id="GO:0005634">
    <property type="term" value="C:nucleus"/>
    <property type="evidence" value="ECO:0007669"/>
    <property type="project" value="UniProtKB-SubCell"/>
</dbReference>
<dbReference type="GO" id="GO:0072487">
    <property type="term" value="C:MSL complex"/>
    <property type="evidence" value="ECO:0007669"/>
    <property type="project" value="TreeGrafter"/>
</dbReference>
<dbReference type="InterPro" id="IPR008676">
    <property type="entry name" value="MRG"/>
</dbReference>
<feature type="domain" description="MSL3 chromodomain-like" evidence="13">
    <location>
        <begin position="11"/>
        <end position="88"/>
    </location>
</feature>
<keyword evidence="3" id="KW-0158">Chromosome</keyword>
<feature type="coiled-coil region" evidence="10">
    <location>
        <begin position="258"/>
        <end position="285"/>
    </location>
</feature>
<keyword evidence="8" id="KW-0539">Nucleus</keyword>
<dbReference type="Pfam" id="PF22732">
    <property type="entry name" value="MSL3_chromo-like"/>
    <property type="match status" value="1"/>
</dbReference>
<dbReference type="InterPro" id="IPR038217">
    <property type="entry name" value="MRG_C_sf"/>
</dbReference>
<reference evidence="15" key="1">
    <citation type="submission" date="2018-01" db="EMBL/GenBank/DDBJ databases">
        <authorList>
            <person name="Alioto T."/>
            <person name="Alioto T."/>
        </authorList>
    </citation>
    <scope>NUCLEOTIDE SEQUENCE [LARGE SCALE GENOMIC DNA]</scope>
</reference>
<dbReference type="GO" id="GO:0035267">
    <property type="term" value="C:NuA4 histone acetyltransferase complex"/>
    <property type="evidence" value="ECO:0007669"/>
    <property type="project" value="TreeGrafter"/>
</dbReference>
<feature type="compositionally biased region" description="Basic and acidic residues" evidence="11">
    <location>
        <begin position="154"/>
        <end position="175"/>
    </location>
</feature>
<dbReference type="STRING" id="7266.A0A3B0J481"/>
<evidence type="ECO:0000256" key="2">
    <source>
        <dbReference type="ARBA" id="ARBA00004286"/>
    </source>
</evidence>
<dbReference type="PANTHER" id="PTHR10880">
    <property type="entry name" value="MORTALITY FACTOR 4-LIKE PROTEIN"/>
    <property type="match status" value="1"/>
</dbReference>
<dbReference type="FunFam" id="2.30.30.140:FF:000042">
    <property type="entry name" value="male-specific lethal 3 homolog"/>
    <property type="match status" value="1"/>
</dbReference>
<dbReference type="SUPFAM" id="SSF54160">
    <property type="entry name" value="Chromo domain-like"/>
    <property type="match status" value="1"/>
</dbReference>
<dbReference type="PROSITE" id="PS51640">
    <property type="entry name" value="MRG"/>
    <property type="match status" value="1"/>
</dbReference>
<dbReference type="OrthoDB" id="10044771at2759"/>
<keyword evidence="5" id="KW-0156">Chromatin regulator</keyword>
<dbReference type="Gene3D" id="1.10.274.30">
    <property type="entry name" value="MRG domain"/>
    <property type="match status" value="1"/>
</dbReference>
<evidence type="ECO:0000313" key="14">
    <source>
        <dbReference type="EMBL" id="SPP76245.1"/>
    </source>
</evidence>
<feature type="domain" description="MRG" evidence="12">
    <location>
        <begin position="190"/>
        <end position="495"/>
    </location>
</feature>
<evidence type="ECO:0000256" key="8">
    <source>
        <dbReference type="ARBA" id="ARBA00023242"/>
    </source>
</evidence>
<evidence type="ECO:0000256" key="10">
    <source>
        <dbReference type="SAM" id="Coils"/>
    </source>
</evidence>
<evidence type="ECO:0000259" key="12">
    <source>
        <dbReference type="Pfam" id="PF05712"/>
    </source>
</evidence>
<keyword evidence="15" id="KW-1185">Reference proteome</keyword>
<evidence type="ECO:0000256" key="4">
    <source>
        <dbReference type="ARBA" id="ARBA00022843"/>
    </source>
</evidence>
<dbReference type="GO" id="GO:0006325">
    <property type="term" value="P:chromatin organization"/>
    <property type="evidence" value="ECO:0007669"/>
    <property type="project" value="UniProtKB-KW"/>
</dbReference>